<comment type="catalytic activity">
    <reaction evidence="3">
        <text>uridine + phosphate = alpha-D-ribose 1-phosphate + uracil</text>
        <dbReference type="Rhea" id="RHEA:24388"/>
        <dbReference type="ChEBI" id="CHEBI:16704"/>
        <dbReference type="ChEBI" id="CHEBI:17568"/>
        <dbReference type="ChEBI" id="CHEBI:43474"/>
        <dbReference type="ChEBI" id="CHEBI:57720"/>
        <dbReference type="EC" id="2.4.2.2"/>
    </reaction>
</comment>
<dbReference type="Proteomes" id="UP000198601">
    <property type="component" value="Unassembled WGS sequence"/>
</dbReference>
<dbReference type="FunFam" id="2.60.120.10:FF:000016">
    <property type="entry name" value="Pyrimidine/purine nucleoside phosphorylase"/>
    <property type="match status" value="1"/>
</dbReference>
<protein>
    <recommendedName>
        <fullName evidence="3">Pyrimidine/purine nucleoside phosphorylase</fullName>
        <ecNumber evidence="3">2.4.2.1</ecNumber>
        <ecNumber evidence="3">2.4.2.2</ecNumber>
    </recommendedName>
    <alternativeName>
        <fullName evidence="3">Adenosine phosphorylase</fullName>
    </alternativeName>
    <alternativeName>
        <fullName evidence="3">Cytidine phosphorylase</fullName>
    </alternativeName>
    <alternativeName>
        <fullName evidence="3">Guanosine phosphorylase</fullName>
    </alternativeName>
    <alternativeName>
        <fullName evidence="3">Inosine phosphorylase</fullName>
    </alternativeName>
    <alternativeName>
        <fullName evidence="3">Thymidine phosphorylase</fullName>
    </alternativeName>
    <alternativeName>
        <fullName evidence="3">Uridine phosphorylase</fullName>
    </alternativeName>
    <alternativeName>
        <fullName evidence="3">Xanthosine phosphorylase</fullName>
    </alternativeName>
</protein>
<dbReference type="InterPro" id="IPR011051">
    <property type="entry name" value="RmlC_Cupin_sf"/>
</dbReference>
<dbReference type="GO" id="GO:0004850">
    <property type="term" value="F:uridine phosphorylase activity"/>
    <property type="evidence" value="ECO:0007669"/>
    <property type="project" value="RHEA"/>
</dbReference>
<organism evidence="5 6">
    <name type="scientific">Paenibacillus tianmuensis</name>
    <dbReference type="NCBI Taxonomy" id="624147"/>
    <lineage>
        <taxon>Bacteria</taxon>
        <taxon>Bacillati</taxon>
        <taxon>Bacillota</taxon>
        <taxon>Bacilli</taxon>
        <taxon>Bacillales</taxon>
        <taxon>Paenibacillaceae</taxon>
        <taxon>Paenibacillus</taxon>
    </lineage>
</organism>
<dbReference type="EC" id="2.4.2.2" evidence="3"/>
<name>A0A1G4SXH6_9BACL</name>
<evidence type="ECO:0000313" key="5">
    <source>
        <dbReference type="EMBL" id="SCW73818.1"/>
    </source>
</evidence>
<comment type="catalytic activity">
    <reaction evidence="3">
        <text>cytidine + phosphate = cytosine + alpha-D-ribose 1-phosphate</text>
        <dbReference type="Rhea" id="RHEA:52540"/>
        <dbReference type="ChEBI" id="CHEBI:16040"/>
        <dbReference type="ChEBI" id="CHEBI:17562"/>
        <dbReference type="ChEBI" id="CHEBI:43474"/>
        <dbReference type="ChEBI" id="CHEBI:57720"/>
        <dbReference type="EC" id="2.4.2.2"/>
    </reaction>
</comment>
<comment type="catalytic activity">
    <reaction evidence="3">
        <text>xanthosine + phosphate = alpha-D-ribose 1-phosphate + xanthine</text>
        <dbReference type="Rhea" id="RHEA:27638"/>
        <dbReference type="ChEBI" id="CHEBI:17712"/>
        <dbReference type="ChEBI" id="CHEBI:18107"/>
        <dbReference type="ChEBI" id="CHEBI:43474"/>
        <dbReference type="ChEBI" id="CHEBI:57720"/>
        <dbReference type="EC" id="2.4.2.1"/>
    </reaction>
</comment>
<keyword evidence="2 3" id="KW-0808">Transferase</keyword>
<dbReference type="InterPro" id="IPR014710">
    <property type="entry name" value="RmlC-like_jellyroll"/>
</dbReference>
<keyword evidence="1 3" id="KW-0328">Glycosyltransferase</keyword>
<dbReference type="HAMAP" id="MF_01537">
    <property type="entry name" value="Nucleos_phosphorylase_PpnP"/>
    <property type="match status" value="1"/>
</dbReference>
<dbReference type="Pfam" id="PF06865">
    <property type="entry name" value="Ppnp"/>
    <property type="match status" value="1"/>
</dbReference>
<comment type="function">
    <text evidence="3">Catalyzes the phosphorolysis of diverse nucleosides, yielding D-ribose 1-phosphate and the respective free bases. Can use uridine, adenosine, guanosine, cytidine, thymidine, inosine and xanthosine as substrates. Also catalyzes the reverse reactions.</text>
</comment>
<feature type="region of interest" description="Disordered" evidence="4">
    <location>
        <begin position="1"/>
        <end position="20"/>
    </location>
</feature>
<dbReference type="AlphaFoldDB" id="A0A1G4SXH6"/>
<evidence type="ECO:0000256" key="1">
    <source>
        <dbReference type="ARBA" id="ARBA00022676"/>
    </source>
</evidence>
<dbReference type="SUPFAM" id="SSF51182">
    <property type="entry name" value="RmlC-like cupins"/>
    <property type="match status" value="1"/>
</dbReference>
<accession>A0A1G4SXH6</accession>
<comment type="catalytic activity">
    <reaction evidence="3">
        <text>adenosine + phosphate = alpha-D-ribose 1-phosphate + adenine</text>
        <dbReference type="Rhea" id="RHEA:27642"/>
        <dbReference type="ChEBI" id="CHEBI:16335"/>
        <dbReference type="ChEBI" id="CHEBI:16708"/>
        <dbReference type="ChEBI" id="CHEBI:43474"/>
        <dbReference type="ChEBI" id="CHEBI:57720"/>
        <dbReference type="EC" id="2.4.2.1"/>
    </reaction>
</comment>
<gene>
    <name evidence="3" type="primary">ppnP</name>
    <name evidence="5" type="ORF">SAMN04487970_103728</name>
</gene>
<dbReference type="PANTHER" id="PTHR36540">
    <property type="entry name" value="PYRIMIDINE/PURINE NUCLEOSIDE PHOSPHORYLASE"/>
    <property type="match status" value="1"/>
</dbReference>
<keyword evidence="6" id="KW-1185">Reference proteome</keyword>
<evidence type="ECO:0000256" key="4">
    <source>
        <dbReference type="SAM" id="MobiDB-lite"/>
    </source>
</evidence>
<dbReference type="STRING" id="624147.SAMN04487970_103728"/>
<evidence type="ECO:0000256" key="3">
    <source>
        <dbReference type="HAMAP-Rule" id="MF_01537"/>
    </source>
</evidence>
<dbReference type="GO" id="GO:0004731">
    <property type="term" value="F:purine-nucleoside phosphorylase activity"/>
    <property type="evidence" value="ECO:0007669"/>
    <property type="project" value="UniProtKB-UniRule"/>
</dbReference>
<dbReference type="GO" id="GO:0005829">
    <property type="term" value="C:cytosol"/>
    <property type="evidence" value="ECO:0007669"/>
    <property type="project" value="TreeGrafter"/>
</dbReference>
<sequence>MNAPSAVSSDEKEGNRSMSQFENVTAVKKANIYFDGKVTSRTVIFADGTKKTLGIMLPGEYEFGTDTKEIMEIQAGELKVLLPGASEWLEINGTGEFTVPAGAKFKLDVRTVTDYCCSYISE</sequence>
<comment type="catalytic activity">
    <reaction evidence="3">
        <text>guanosine + phosphate = alpha-D-ribose 1-phosphate + guanine</text>
        <dbReference type="Rhea" id="RHEA:13233"/>
        <dbReference type="ChEBI" id="CHEBI:16235"/>
        <dbReference type="ChEBI" id="CHEBI:16750"/>
        <dbReference type="ChEBI" id="CHEBI:43474"/>
        <dbReference type="ChEBI" id="CHEBI:57720"/>
        <dbReference type="EC" id="2.4.2.1"/>
    </reaction>
</comment>
<proteinExistence type="inferred from homology"/>
<comment type="catalytic activity">
    <reaction evidence="3">
        <text>a purine D-ribonucleoside + phosphate = a purine nucleobase + alpha-D-ribose 1-phosphate</text>
        <dbReference type="Rhea" id="RHEA:19805"/>
        <dbReference type="ChEBI" id="CHEBI:26386"/>
        <dbReference type="ChEBI" id="CHEBI:43474"/>
        <dbReference type="ChEBI" id="CHEBI:57720"/>
        <dbReference type="ChEBI" id="CHEBI:142355"/>
        <dbReference type="EC" id="2.4.2.1"/>
    </reaction>
</comment>
<dbReference type="Gene3D" id="2.60.120.10">
    <property type="entry name" value="Jelly Rolls"/>
    <property type="match status" value="1"/>
</dbReference>
<dbReference type="CDD" id="cd20296">
    <property type="entry name" value="cupin_PpnP-like"/>
    <property type="match status" value="1"/>
</dbReference>
<dbReference type="InterPro" id="IPR009664">
    <property type="entry name" value="Ppnp"/>
</dbReference>
<dbReference type="PANTHER" id="PTHR36540:SF1">
    <property type="entry name" value="PYRIMIDINE_PURINE NUCLEOSIDE PHOSPHORYLASE"/>
    <property type="match status" value="1"/>
</dbReference>
<comment type="catalytic activity">
    <reaction evidence="3">
        <text>inosine + phosphate = alpha-D-ribose 1-phosphate + hypoxanthine</text>
        <dbReference type="Rhea" id="RHEA:27646"/>
        <dbReference type="ChEBI" id="CHEBI:17368"/>
        <dbReference type="ChEBI" id="CHEBI:17596"/>
        <dbReference type="ChEBI" id="CHEBI:43474"/>
        <dbReference type="ChEBI" id="CHEBI:57720"/>
        <dbReference type="EC" id="2.4.2.1"/>
    </reaction>
</comment>
<reference evidence="6" key="1">
    <citation type="submission" date="2016-10" db="EMBL/GenBank/DDBJ databases">
        <authorList>
            <person name="Varghese N."/>
            <person name="Submissions S."/>
        </authorList>
    </citation>
    <scope>NUCLEOTIDE SEQUENCE [LARGE SCALE GENOMIC DNA]</scope>
    <source>
        <strain evidence="6">CGMCC 1.8946</strain>
    </source>
</reference>
<evidence type="ECO:0000256" key="2">
    <source>
        <dbReference type="ARBA" id="ARBA00022679"/>
    </source>
</evidence>
<dbReference type="EMBL" id="FMTT01000037">
    <property type="protein sequence ID" value="SCW73818.1"/>
    <property type="molecule type" value="Genomic_DNA"/>
</dbReference>
<dbReference type="EC" id="2.4.2.1" evidence="3"/>
<dbReference type="GO" id="GO:0047975">
    <property type="term" value="F:guanosine phosphorylase activity"/>
    <property type="evidence" value="ECO:0007669"/>
    <property type="project" value="RHEA"/>
</dbReference>
<comment type="catalytic activity">
    <reaction evidence="3">
        <text>thymidine + phosphate = 2-deoxy-alpha-D-ribose 1-phosphate + thymine</text>
        <dbReference type="Rhea" id="RHEA:16037"/>
        <dbReference type="ChEBI" id="CHEBI:17748"/>
        <dbReference type="ChEBI" id="CHEBI:17821"/>
        <dbReference type="ChEBI" id="CHEBI:43474"/>
        <dbReference type="ChEBI" id="CHEBI:57259"/>
        <dbReference type="EC" id="2.4.2.2"/>
    </reaction>
</comment>
<comment type="similarity">
    <text evidence="3">Belongs to the nucleoside phosphorylase PpnP family.</text>
</comment>
<evidence type="ECO:0000313" key="6">
    <source>
        <dbReference type="Proteomes" id="UP000198601"/>
    </source>
</evidence>
<dbReference type="GO" id="GO:0009032">
    <property type="term" value="F:thymidine phosphorylase activity"/>
    <property type="evidence" value="ECO:0007669"/>
    <property type="project" value="RHEA"/>
</dbReference>